<name>A0ABU1YH40_ROSSA</name>
<protein>
    <submittedName>
        <fullName evidence="10">Membrane protein</fullName>
    </submittedName>
</protein>
<comment type="subcellular location">
    <subcellularLocation>
        <location evidence="1">Cell membrane</location>
        <topology evidence="1">Multi-pass membrane protein</topology>
    </subcellularLocation>
</comment>
<sequence length="319" mass="34961">MILRQRPSALQLFFVLRGSILARIRGVLLANVLLAVIVTLGHRALPRETLMLMLSPIPFSLMGLPLAVFLGFRNSSCYDRYWEARKLWGELVQRSRNLARQVLHLIDWPAPPAEARDLADMRVRLLLRTAAFCHALKALLRGRGQDVSGLQGLVAPAELATLGALASAHNRPAALMLNQGADLARCRRDGLLDGVRAVEIDATLSAMTAAAAGCERIRHTPLPFSYALLLHRTAYLYCFLLPFGLVDAIGLMTPLVVAIVAYTFFGLDALGDEIEEPFGTEANDLPLDAICRSIEIELRQALGDADTPPPLQPVDYLLL</sequence>
<evidence type="ECO:0000256" key="7">
    <source>
        <dbReference type="ARBA" id="ARBA00023136"/>
    </source>
</evidence>
<dbReference type="InterPro" id="IPR044669">
    <property type="entry name" value="YneE/VCCN1/2-like"/>
</dbReference>
<evidence type="ECO:0000256" key="8">
    <source>
        <dbReference type="ARBA" id="ARBA00034708"/>
    </source>
</evidence>
<organism evidence="10 11">
    <name type="scientific">Roseateles saccharophilus</name>
    <name type="common">Pseudomonas saccharophila</name>
    <dbReference type="NCBI Taxonomy" id="304"/>
    <lineage>
        <taxon>Bacteria</taxon>
        <taxon>Pseudomonadati</taxon>
        <taxon>Pseudomonadota</taxon>
        <taxon>Betaproteobacteria</taxon>
        <taxon>Burkholderiales</taxon>
        <taxon>Sphaerotilaceae</taxon>
        <taxon>Roseateles</taxon>
    </lineage>
</organism>
<evidence type="ECO:0000256" key="6">
    <source>
        <dbReference type="ARBA" id="ARBA00023065"/>
    </source>
</evidence>
<dbReference type="PANTHER" id="PTHR33281">
    <property type="entry name" value="UPF0187 PROTEIN YNEE"/>
    <property type="match status" value="1"/>
</dbReference>
<accession>A0ABU1YH40</accession>
<proteinExistence type="inferred from homology"/>
<keyword evidence="2" id="KW-0813">Transport</keyword>
<evidence type="ECO:0000256" key="1">
    <source>
        <dbReference type="ARBA" id="ARBA00004651"/>
    </source>
</evidence>
<evidence type="ECO:0000256" key="5">
    <source>
        <dbReference type="ARBA" id="ARBA00022989"/>
    </source>
</evidence>
<evidence type="ECO:0000313" key="10">
    <source>
        <dbReference type="EMBL" id="MDR7268180.1"/>
    </source>
</evidence>
<dbReference type="Pfam" id="PF25539">
    <property type="entry name" value="Bestrophin_2"/>
    <property type="match status" value="1"/>
</dbReference>
<evidence type="ECO:0000256" key="9">
    <source>
        <dbReference type="SAM" id="Phobius"/>
    </source>
</evidence>
<dbReference type="RefSeq" id="WP_310261226.1">
    <property type="nucleotide sequence ID" value="NZ_JAVDXU010000001.1"/>
</dbReference>
<evidence type="ECO:0000313" key="11">
    <source>
        <dbReference type="Proteomes" id="UP001180453"/>
    </source>
</evidence>
<gene>
    <name evidence="10" type="ORF">J2X20_000809</name>
</gene>
<keyword evidence="6" id="KW-0406">Ion transport</keyword>
<dbReference type="Proteomes" id="UP001180453">
    <property type="component" value="Unassembled WGS sequence"/>
</dbReference>
<keyword evidence="7 9" id="KW-0472">Membrane</keyword>
<feature type="transmembrane region" description="Helical" evidence="9">
    <location>
        <begin position="12"/>
        <end position="38"/>
    </location>
</feature>
<feature type="transmembrane region" description="Helical" evidence="9">
    <location>
        <begin position="50"/>
        <end position="72"/>
    </location>
</feature>
<keyword evidence="11" id="KW-1185">Reference proteome</keyword>
<evidence type="ECO:0000256" key="4">
    <source>
        <dbReference type="ARBA" id="ARBA00022692"/>
    </source>
</evidence>
<keyword evidence="3" id="KW-1003">Cell membrane</keyword>
<dbReference type="PANTHER" id="PTHR33281:SF19">
    <property type="entry name" value="VOLTAGE-DEPENDENT ANION CHANNEL-FORMING PROTEIN YNEE"/>
    <property type="match status" value="1"/>
</dbReference>
<reference evidence="10 11" key="1">
    <citation type="submission" date="2023-07" db="EMBL/GenBank/DDBJ databases">
        <title>Sorghum-associated microbial communities from plants grown in Nebraska, USA.</title>
        <authorList>
            <person name="Schachtman D."/>
        </authorList>
    </citation>
    <scope>NUCLEOTIDE SEQUENCE [LARGE SCALE GENOMIC DNA]</scope>
    <source>
        <strain evidence="10 11">BE314</strain>
    </source>
</reference>
<feature type="transmembrane region" description="Helical" evidence="9">
    <location>
        <begin position="234"/>
        <end position="265"/>
    </location>
</feature>
<keyword evidence="5 9" id="KW-1133">Transmembrane helix</keyword>
<keyword evidence="4 9" id="KW-0812">Transmembrane</keyword>
<dbReference type="EMBL" id="JAVDXU010000001">
    <property type="protein sequence ID" value="MDR7268180.1"/>
    <property type="molecule type" value="Genomic_DNA"/>
</dbReference>
<evidence type="ECO:0000256" key="2">
    <source>
        <dbReference type="ARBA" id="ARBA00022448"/>
    </source>
</evidence>
<comment type="similarity">
    <text evidence="8">Belongs to the anion channel-forming bestrophin (TC 1.A.46) family.</text>
</comment>
<comment type="caution">
    <text evidence="10">The sequence shown here is derived from an EMBL/GenBank/DDBJ whole genome shotgun (WGS) entry which is preliminary data.</text>
</comment>
<evidence type="ECO:0000256" key="3">
    <source>
        <dbReference type="ARBA" id="ARBA00022475"/>
    </source>
</evidence>